<dbReference type="PANTHER" id="PTHR33376">
    <property type="match status" value="1"/>
</dbReference>
<dbReference type="EMBL" id="RZHD01000010">
    <property type="protein sequence ID" value="RUR43599.1"/>
    <property type="molecule type" value="Genomic_DNA"/>
</dbReference>
<dbReference type="SUPFAM" id="SSF53850">
    <property type="entry name" value="Periplasmic binding protein-like II"/>
    <property type="match status" value="1"/>
</dbReference>
<reference evidence="2 3" key="1">
    <citation type="submission" date="2018-12" db="EMBL/GenBank/DDBJ databases">
        <title>three novel Halomonas strain isolated from plants.</title>
        <authorList>
            <person name="Sun C."/>
        </authorList>
    </citation>
    <scope>NUCLEOTIDE SEQUENCE [LARGE SCALE GENOMIC DNA]</scope>
    <source>
        <strain evidence="2 3">RC</strain>
    </source>
</reference>
<gene>
    <name evidence="2" type="ORF">ELY37_18100</name>
</gene>
<evidence type="ECO:0008006" key="4">
    <source>
        <dbReference type="Google" id="ProtNLM"/>
    </source>
</evidence>
<sequence length="394" mass="43300">MNQTTTSEKGIPMKTTRITIVAATLAVWTGATQASDIRAASWYPQDHSISSTLYGYYAEKASEYSDGELNVQADLGSVLITPKDALKSVSTGLVDVTVHMGQYTPSELNISAALEEVAVNYVDVPNAAMIAAIIDFSVNDEQMLAQWNQSGVVYGGPYITEPYKLTCTSPVTSLEDMRGKRVRMPSRSMSAFAEEVGMIPVSMSGNEQYSALDKGVLDCTTATFGDIHQRRLYEVTSDAVDMPLTIFWAGFAWGYNPDTWADLTADERRALLKAQADALAEYFIPGPKTREEVAYEELPGLGVEIHEPDPNLVAALSDFSNKTAEEAPELAEAAYRVENAAELYDRFDETVTKWRNRVAELGLTELSLDNKDIFHTMLDEEVFGPIDVTTYGLD</sequence>
<dbReference type="NCBIfam" id="NF037995">
    <property type="entry name" value="TRAP_S1"/>
    <property type="match status" value="1"/>
</dbReference>
<accession>A0A3S0WHU8</accession>
<protein>
    <recommendedName>
        <fullName evidence="4">C4-dicarboxylate ABC transporter substrate-binding protein</fullName>
    </recommendedName>
</protein>
<dbReference type="AlphaFoldDB" id="A0A3S0WHU8"/>
<evidence type="ECO:0000256" key="1">
    <source>
        <dbReference type="ARBA" id="ARBA00022729"/>
    </source>
</evidence>
<dbReference type="GO" id="GO:0055085">
    <property type="term" value="P:transmembrane transport"/>
    <property type="evidence" value="ECO:0007669"/>
    <property type="project" value="InterPro"/>
</dbReference>
<comment type="caution">
    <text evidence="2">The sequence shown here is derived from an EMBL/GenBank/DDBJ whole genome shotgun (WGS) entry which is preliminary data.</text>
</comment>
<evidence type="ECO:0000313" key="2">
    <source>
        <dbReference type="EMBL" id="RUR43599.1"/>
    </source>
</evidence>
<dbReference type="Pfam" id="PF03480">
    <property type="entry name" value="DctP"/>
    <property type="match status" value="1"/>
</dbReference>
<proteinExistence type="predicted"/>
<dbReference type="InterPro" id="IPR038404">
    <property type="entry name" value="TRAP_DctP_sf"/>
</dbReference>
<evidence type="ECO:0000313" key="3">
    <source>
        <dbReference type="Proteomes" id="UP000286912"/>
    </source>
</evidence>
<keyword evidence="3" id="KW-1185">Reference proteome</keyword>
<dbReference type="InterPro" id="IPR018389">
    <property type="entry name" value="DctP_fam"/>
</dbReference>
<dbReference type="OrthoDB" id="9769667at2"/>
<dbReference type="PANTHER" id="PTHR33376:SF15">
    <property type="entry name" value="BLL6794 PROTEIN"/>
    <property type="match status" value="1"/>
</dbReference>
<keyword evidence="1" id="KW-0732">Signal</keyword>
<organism evidence="2 3">
    <name type="scientific">Vreelandella populi</name>
    <dbReference type="NCBI Taxonomy" id="2498858"/>
    <lineage>
        <taxon>Bacteria</taxon>
        <taxon>Pseudomonadati</taxon>
        <taxon>Pseudomonadota</taxon>
        <taxon>Gammaproteobacteria</taxon>
        <taxon>Oceanospirillales</taxon>
        <taxon>Halomonadaceae</taxon>
        <taxon>Vreelandella</taxon>
    </lineage>
</organism>
<dbReference type="Gene3D" id="3.40.190.170">
    <property type="entry name" value="Bacterial extracellular solute-binding protein, family 7"/>
    <property type="match status" value="1"/>
</dbReference>
<name>A0A3S0WHU8_9GAMM</name>
<dbReference type="RefSeq" id="WP_126982081.1">
    <property type="nucleotide sequence ID" value="NZ_RZHD01000010.1"/>
</dbReference>
<dbReference type="Proteomes" id="UP000286912">
    <property type="component" value="Unassembled WGS sequence"/>
</dbReference>